<dbReference type="Proteomes" id="UP000183104">
    <property type="component" value="Unassembled WGS sequence"/>
</dbReference>
<evidence type="ECO:0000256" key="8">
    <source>
        <dbReference type="ARBA" id="ARBA00023136"/>
    </source>
</evidence>
<dbReference type="SUPFAM" id="SSF54523">
    <property type="entry name" value="Pili subunits"/>
    <property type="match status" value="1"/>
</dbReference>
<keyword evidence="14" id="KW-1185">Reference proteome</keyword>
<name>A0A1G5DNT1_9GAMM</name>
<dbReference type="InterPro" id="IPR022346">
    <property type="entry name" value="T2SS_GspH"/>
</dbReference>
<comment type="subcellular location">
    <subcellularLocation>
        <location evidence="1">Cell inner membrane</location>
        <topology evidence="1">Single-pass membrane protein</topology>
    </subcellularLocation>
</comment>
<dbReference type="Pfam" id="PF12019">
    <property type="entry name" value="GspH"/>
    <property type="match status" value="1"/>
</dbReference>
<keyword evidence="3" id="KW-1003">Cell membrane</keyword>
<feature type="transmembrane region" description="Helical" evidence="11">
    <location>
        <begin position="24"/>
        <end position="44"/>
    </location>
</feature>
<sequence length="174" mass="19024">MPTSAPGSCRQGFSCTAPAGQDGFTLLEILVVIALVAIITGLMVPSLNGGGGRGVAEAADRMVLLVNQVRQEAMLSSRTWRVVLDTEERSYRFQVRQGQEFERVKQSPFASVRQDPDIEWAGLSINGEEAAGEGEVYLYPTGEQDAFRLTLGDEDIRRTVVLDPVGRARVERPE</sequence>
<protein>
    <recommendedName>
        <fullName evidence="2">Type II secretion system protein H</fullName>
    </recommendedName>
    <alternativeName>
        <fullName evidence="10">General secretion pathway protein H</fullName>
    </alternativeName>
</protein>
<dbReference type="Pfam" id="PF07963">
    <property type="entry name" value="N_methyl"/>
    <property type="match status" value="1"/>
</dbReference>
<evidence type="ECO:0000256" key="7">
    <source>
        <dbReference type="ARBA" id="ARBA00022989"/>
    </source>
</evidence>
<evidence type="ECO:0000256" key="11">
    <source>
        <dbReference type="SAM" id="Phobius"/>
    </source>
</evidence>
<dbReference type="InterPro" id="IPR012902">
    <property type="entry name" value="N_methyl_site"/>
</dbReference>
<gene>
    <name evidence="13" type="ORF">SAMN05661077_1403</name>
</gene>
<dbReference type="GO" id="GO:0005886">
    <property type="term" value="C:plasma membrane"/>
    <property type="evidence" value="ECO:0007669"/>
    <property type="project" value="UniProtKB-SubCell"/>
</dbReference>
<dbReference type="NCBIfam" id="TIGR02532">
    <property type="entry name" value="IV_pilin_GFxxxE"/>
    <property type="match status" value="1"/>
</dbReference>
<evidence type="ECO:0000256" key="10">
    <source>
        <dbReference type="ARBA" id="ARBA00030775"/>
    </source>
</evidence>
<keyword evidence="6 11" id="KW-0812">Transmembrane</keyword>
<evidence type="ECO:0000313" key="14">
    <source>
        <dbReference type="Proteomes" id="UP000183104"/>
    </source>
</evidence>
<keyword evidence="5" id="KW-0997">Cell inner membrane</keyword>
<comment type="similarity">
    <text evidence="9">Belongs to the GSP H family.</text>
</comment>
<proteinExistence type="inferred from homology"/>
<keyword evidence="4" id="KW-0488">Methylation</keyword>
<organism evidence="13 14">
    <name type="scientific">Thiohalorhabdus denitrificans</name>
    <dbReference type="NCBI Taxonomy" id="381306"/>
    <lineage>
        <taxon>Bacteria</taxon>
        <taxon>Pseudomonadati</taxon>
        <taxon>Pseudomonadota</taxon>
        <taxon>Gammaproteobacteria</taxon>
        <taxon>Thiohalorhabdales</taxon>
        <taxon>Thiohalorhabdaceae</taxon>
        <taxon>Thiohalorhabdus</taxon>
    </lineage>
</organism>
<dbReference type="AlphaFoldDB" id="A0A1G5DNT1"/>
<dbReference type="RefSeq" id="WP_074471324.1">
    <property type="nucleotide sequence ID" value="NZ_FMUN01000003.1"/>
</dbReference>
<dbReference type="InterPro" id="IPR045584">
    <property type="entry name" value="Pilin-like"/>
</dbReference>
<feature type="domain" description="General secretion pathway GspH" evidence="12">
    <location>
        <begin position="58"/>
        <end position="166"/>
    </location>
</feature>
<evidence type="ECO:0000313" key="13">
    <source>
        <dbReference type="EMBL" id="SCY16364.1"/>
    </source>
</evidence>
<keyword evidence="8 11" id="KW-0472">Membrane</keyword>
<accession>A0A1G5DNT1</accession>
<dbReference type="InterPro" id="IPR002416">
    <property type="entry name" value="T2SS_protein-GspH"/>
</dbReference>
<evidence type="ECO:0000256" key="1">
    <source>
        <dbReference type="ARBA" id="ARBA00004377"/>
    </source>
</evidence>
<evidence type="ECO:0000256" key="5">
    <source>
        <dbReference type="ARBA" id="ARBA00022519"/>
    </source>
</evidence>
<evidence type="ECO:0000256" key="3">
    <source>
        <dbReference type="ARBA" id="ARBA00022475"/>
    </source>
</evidence>
<evidence type="ECO:0000256" key="2">
    <source>
        <dbReference type="ARBA" id="ARBA00021549"/>
    </source>
</evidence>
<evidence type="ECO:0000259" key="12">
    <source>
        <dbReference type="Pfam" id="PF12019"/>
    </source>
</evidence>
<evidence type="ECO:0000256" key="6">
    <source>
        <dbReference type="ARBA" id="ARBA00022692"/>
    </source>
</evidence>
<dbReference type="PRINTS" id="PR00885">
    <property type="entry name" value="BCTERIALGSPH"/>
</dbReference>
<keyword evidence="7 11" id="KW-1133">Transmembrane helix</keyword>
<dbReference type="Gene3D" id="3.55.40.10">
    <property type="entry name" value="minor pseudopilin epsh domain"/>
    <property type="match status" value="1"/>
</dbReference>
<evidence type="ECO:0000256" key="4">
    <source>
        <dbReference type="ARBA" id="ARBA00022481"/>
    </source>
</evidence>
<reference evidence="14" key="1">
    <citation type="submission" date="2016-10" db="EMBL/GenBank/DDBJ databases">
        <authorList>
            <person name="Varghese N."/>
        </authorList>
    </citation>
    <scope>NUCLEOTIDE SEQUENCE [LARGE SCALE GENOMIC DNA]</scope>
    <source>
        <strain evidence="14">HL 19</strain>
    </source>
</reference>
<dbReference type="GO" id="GO:0015627">
    <property type="term" value="C:type II protein secretion system complex"/>
    <property type="evidence" value="ECO:0007669"/>
    <property type="project" value="InterPro"/>
</dbReference>
<dbReference type="EMBL" id="FMUN01000003">
    <property type="protein sequence ID" value="SCY16364.1"/>
    <property type="molecule type" value="Genomic_DNA"/>
</dbReference>
<evidence type="ECO:0000256" key="9">
    <source>
        <dbReference type="ARBA" id="ARBA00025772"/>
    </source>
</evidence>
<dbReference type="GO" id="GO:0015628">
    <property type="term" value="P:protein secretion by the type II secretion system"/>
    <property type="evidence" value="ECO:0007669"/>
    <property type="project" value="InterPro"/>
</dbReference>